<organism evidence="2 3">
    <name type="scientific">Liparis tanakae</name>
    <name type="common">Tanaka's snailfish</name>
    <dbReference type="NCBI Taxonomy" id="230148"/>
    <lineage>
        <taxon>Eukaryota</taxon>
        <taxon>Metazoa</taxon>
        <taxon>Chordata</taxon>
        <taxon>Craniata</taxon>
        <taxon>Vertebrata</taxon>
        <taxon>Euteleostomi</taxon>
        <taxon>Actinopterygii</taxon>
        <taxon>Neopterygii</taxon>
        <taxon>Teleostei</taxon>
        <taxon>Neoteleostei</taxon>
        <taxon>Acanthomorphata</taxon>
        <taxon>Eupercaria</taxon>
        <taxon>Perciformes</taxon>
        <taxon>Cottioidei</taxon>
        <taxon>Cottales</taxon>
        <taxon>Liparidae</taxon>
        <taxon>Liparis</taxon>
    </lineage>
</organism>
<comment type="caution">
    <text evidence="2">The sequence shown here is derived from an EMBL/GenBank/DDBJ whole genome shotgun (WGS) entry which is preliminary data.</text>
</comment>
<evidence type="ECO:0000256" key="1">
    <source>
        <dbReference type="SAM" id="MobiDB-lite"/>
    </source>
</evidence>
<protein>
    <submittedName>
        <fullName evidence="2">Uncharacterized protein</fullName>
    </submittedName>
</protein>
<gene>
    <name evidence="2" type="ORF">EYF80_058656</name>
</gene>
<name>A0A4Z2ESD8_9TELE</name>
<dbReference type="Proteomes" id="UP000314294">
    <property type="component" value="Unassembled WGS sequence"/>
</dbReference>
<keyword evidence="3" id="KW-1185">Reference proteome</keyword>
<reference evidence="2 3" key="1">
    <citation type="submission" date="2019-03" db="EMBL/GenBank/DDBJ databases">
        <title>First draft genome of Liparis tanakae, snailfish: a comprehensive survey of snailfish specific genes.</title>
        <authorList>
            <person name="Kim W."/>
            <person name="Song I."/>
            <person name="Jeong J.-H."/>
            <person name="Kim D."/>
            <person name="Kim S."/>
            <person name="Ryu S."/>
            <person name="Song J.Y."/>
            <person name="Lee S.K."/>
        </authorList>
    </citation>
    <scope>NUCLEOTIDE SEQUENCE [LARGE SCALE GENOMIC DNA]</scope>
    <source>
        <tissue evidence="2">Muscle</tissue>
    </source>
</reference>
<dbReference type="AlphaFoldDB" id="A0A4Z2ESD8"/>
<feature type="region of interest" description="Disordered" evidence="1">
    <location>
        <begin position="1"/>
        <end position="21"/>
    </location>
</feature>
<sequence>MRLHEEDPPPLGRSLGSGGEDERLKKAVNVWRSSFTPHAVIKAHGYNMASNQKQPASTAMDVMT</sequence>
<accession>A0A4Z2ESD8</accession>
<evidence type="ECO:0000313" key="3">
    <source>
        <dbReference type="Proteomes" id="UP000314294"/>
    </source>
</evidence>
<dbReference type="EMBL" id="SRLO01003711">
    <property type="protein sequence ID" value="TNN31192.1"/>
    <property type="molecule type" value="Genomic_DNA"/>
</dbReference>
<proteinExistence type="predicted"/>
<evidence type="ECO:0000313" key="2">
    <source>
        <dbReference type="EMBL" id="TNN31192.1"/>
    </source>
</evidence>